<name>A0ABP7FY56_9ACTN</name>
<comment type="caution">
    <text evidence="2">The sequence shown here is derived from an EMBL/GenBank/DDBJ whole genome shotgun (WGS) entry which is preliminary data.</text>
</comment>
<proteinExistence type="predicted"/>
<gene>
    <name evidence="2" type="ORF">GCM10022402_32330</name>
</gene>
<reference evidence="3" key="1">
    <citation type="journal article" date="2019" name="Int. J. Syst. Evol. Microbiol.">
        <title>The Global Catalogue of Microorganisms (GCM) 10K type strain sequencing project: providing services to taxonomists for standard genome sequencing and annotation.</title>
        <authorList>
            <consortium name="The Broad Institute Genomics Platform"/>
            <consortium name="The Broad Institute Genome Sequencing Center for Infectious Disease"/>
            <person name="Wu L."/>
            <person name="Ma J."/>
        </authorList>
    </citation>
    <scope>NUCLEOTIDE SEQUENCE [LARGE SCALE GENOMIC DNA]</scope>
    <source>
        <strain evidence="3">JCM 17137</strain>
    </source>
</reference>
<dbReference type="RefSeq" id="WP_344972653.1">
    <property type="nucleotide sequence ID" value="NZ_BAABDD010000015.1"/>
</dbReference>
<organism evidence="2 3">
    <name type="scientific">Salinactinospora qingdaonensis</name>
    <dbReference type="NCBI Taxonomy" id="702744"/>
    <lineage>
        <taxon>Bacteria</taxon>
        <taxon>Bacillati</taxon>
        <taxon>Actinomycetota</taxon>
        <taxon>Actinomycetes</taxon>
        <taxon>Streptosporangiales</taxon>
        <taxon>Nocardiopsidaceae</taxon>
        <taxon>Salinactinospora</taxon>
    </lineage>
</organism>
<accession>A0ABP7FY56</accession>
<keyword evidence="3" id="KW-1185">Reference proteome</keyword>
<sequence>MNNKLATPLTEVGDRDLTTATAWVETPLQFLSVLEAHHSGGFAQRCEVVPRQGAGALATTVAEIERMGPPPNLTVLPAREQPHGSRTDNRAWFIGDAFSGQVQRSLLRASRQHCVIVDDGLATLHLLRLLVRPHPVPLVRARVPATASRKALGLITSLRLRSAAREGRLTVFTVLPLPEELARGAERRGINVVQHDFAWLRSQPDLGAPPERRVLLGAAMVNDGLIHADRYLEWVASHAAAEPVVYYPHRREDERTLGPLRQMPGVRIVHDGLPVEMGLRALTAEHRVVSLPSTAVTSLRVLLGARGVRIDAVDVPHDWWTPLASPALRAHLSTFVSDPTGSAGGEIASVGDTAPSGGAIDNDH</sequence>
<evidence type="ECO:0000313" key="3">
    <source>
        <dbReference type="Proteomes" id="UP001500908"/>
    </source>
</evidence>
<dbReference type="Proteomes" id="UP001500908">
    <property type="component" value="Unassembled WGS sequence"/>
</dbReference>
<dbReference type="EMBL" id="BAABDD010000015">
    <property type="protein sequence ID" value="GAA3750708.1"/>
    <property type="molecule type" value="Genomic_DNA"/>
</dbReference>
<evidence type="ECO:0000256" key="1">
    <source>
        <dbReference type="SAM" id="MobiDB-lite"/>
    </source>
</evidence>
<feature type="region of interest" description="Disordered" evidence="1">
    <location>
        <begin position="343"/>
        <end position="364"/>
    </location>
</feature>
<evidence type="ECO:0000313" key="2">
    <source>
        <dbReference type="EMBL" id="GAA3750708.1"/>
    </source>
</evidence>
<protein>
    <submittedName>
        <fullName evidence="2">Uncharacterized protein</fullName>
    </submittedName>
</protein>